<gene>
    <name evidence="2" type="ORF">D3874_01045</name>
</gene>
<reference evidence="2 3" key="1">
    <citation type="submission" date="2018-09" db="EMBL/GenBank/DDBJ databases">
        <authorList>
            <person name="Zhu H."/>
        </authorList>
    </citation>
    <scope>NUCLEOTIDE SEQUENCE [LARGE SCALE GENOMIC DNA]</scope>
    <source>
        <strain evidence="2 3">K1W22B-8</strain>
    </source>
</reference>
<dbReference type="AlphaFoldDB" id="A0A418WTB1"/>
<organism evidence="2 3">
    <name type="scientific">Oleomonas cavernae</name>
    <dbReference type="NCBI Taxonomy" id="2320859"/>
    <lineage>
        <taxon>Bacteria</taxon>
        <taxon>Pseudomonadati</taxon>
        <taxon>Pseudomonadota</taxon>
        <taxon>Alphaproteobacteria</taxon>
        <taxon>Acetobacterales</taxon>
        <taxon>Acetobacteraceae</taxon>
        <taxon>Oleomonas</taxon>
    </lineage>
</organism>
<dbReference type="InterPro" id="IPR025161">
    <property type="entry name" value="IS402-like_dom"/>
</dbReference>
<feature type="domain" description="Insertion element IS402-like" evidence="1">
    <location>
        <begin position="22"/>
        <end position="94"/>
    </location>
</feature>
<keyword evidence="3" id="KW-1185">Reference proteome</keyword>
<sequence>MAAPPWSDVSLCGGTMKQLYWLDDEAWQRVEPLLPSGGRGAPRVDDRRVISGILHMLHTGGRWRDWPTGHYGPYATVCNRYARWRKQGLWSRIHATAVPAVMSRHAQNS</sequence>
<dbReference type="Pfam" id="PF13340">
    <property type="entry name" value="DUF4096"/>
    <property type="match status" value="1"/>
</dbReference>
<evidence type="ECO:0000313" key="3">
    <source>
        <dbReference type="Proteomes" id="UP000284605"/>
    </source>
</evidence>
<evidence type="ECO:0000313" key="2">
    <source>
        <dbReference type="EMBL" id="RJF94455.1"/>
    </source>
</evidence>
<dbReference type="Proteomes" id="UP000284605">
    <property type="component" value="Unassembled WGS sequence"/>
</dbReference>
<name>A0A418WTB1_9PROT</name>
<accession>A0A418WTB1</accession>
<comment type="caution">
    <text evidence="2">The sequence shown here is derived from an EMBL/GenBank/DDBJ whole genome shotgun (WGS) entry which is preliminary data.</text>
</comment>
<dbReference type="PANTHER" id="PTHR46637:SF1">
    <property type="entry name" value="BLL5188 PROTEIN"/>
    <property type="match status" value="1"/>
</dbReference>
<dbReference type="EMBL" id="QYUK01000008">
    <property type="protein sequence ID" value="RJF94455.1"/>
    <property type="molecule type" value="Genomic_DNA"/>
</dbReference>
<evidence type="ECO:0000259" key="1">
    <source>
        <dbReference type="Pfam" id="PF13340"/>
    </source>
</evidence>
<dbReference type="PANTHER" id="PTHR46637">
    <property type="entry name" value="TIS1421-TRANSPOSASE PROTEIN A"/>
    <property type="match status" value="1"/>
</dbReference>
<dbReference type="InterPro" id="IPR052909">
    <property type="entry name" value="Transposase_6_like"/>
</dbReference>
<proteinExistence type="predicted"/>
<protein>
    <submittedName>
        <fullName evidence="2">Transposase</fullName>
    </submittedName>
</protein>